<accession>A0AAD7XWE5</accession>
<feature type="compositionally biased region" description="Low complexity" evidence="1">
    <location>
        <begin position="23"/>
        <end position="38"/>
    </location>
</feature>
<keyword evidence="5" id="KW-1185">Reference proteome</keyword>
<feature type="region of interest" description="Disordered" evidence="1">
    <location>
        <begin position="23"/>
        <end position="45"/>
    </location>
</feature>
<dbReference type="PROSITE" id="PS51677">
    <property type="entry name" value="NODB"/>
    <property type="match status" value="1"/>
</dbReference>
<sequence>MKLFFAVDALVLLLATGALGQQQSSATTTTSASGSSSSNDSPIAQSSPAWLSDILTKSLHGDVNNQALQGYPQPSKLPPTDSPEVQAVIKAIDWTKVPNIPPRKTRSDGYVSIQDYNNNTDPDCWWSASRCVKPKYPGLPEDVSYCPNVGDWGLTFDDGPLTPDEREAAAEESEFYNFLAEHQQKADLFYIGSNVFKAPAAAQRALADGHTLCSHTWSHPPMTSLSNEQVVSELYWTLRVIKESTNVTVKCWRPPYGDVDDRVRAIAWQMGMHTILFDQVSFDWSLPGGPGGDNMPPSIIDGYFEGWIQALKDGTDNRRGHIVLQHEHSNASVSLAEKWLPKIKEVFRVVSYTQCMNVSNPYWEEGFAYPTDNVKRTMLLSLDRILPTTIKTTTNISIIMSALALASAIYYIM</sequence>
<evidence type="ECO:0000259" key="3">
    <source>
        <dbReference type="PROSITE" id="PS51677"/>
    </source>
</evidence>
<dbReference type="EMBL" id="JARTCD010000050">
    <property type="protein sequence ID" value="KAJ8655281.1"/>
    <property type="molecule type" value="Genomic_DNA"/>
</dbReference>
<feature type="chain" id="PRO_5042066315" description="NodB homology domain-containing protein" evidence="2">
    <location>
        <begin position="21"/>
        <end position="413"/>
    </location>
</feature>
<dbReference type="Proteomes" id="UP001234581">
    <property type="component" value="Unassembled WGS sequence"/>
</dbReference>
<dbReference type="Gene3D" id="3.20.20.370">
    <property type="entry name" value="Glycoside hydrolase/deacetylase"/>
    <property type="match status" value="1"/>
</dbReference>
<dbReference type="GO" id="GO:0005975">
    <property type="term" value="P:carbohydrate metabolic process"/>
    <property type="evidence" value="ECO:0007669"/>
    <property type="project" value="InterPro"/>
</dbReference>
<dbReference type="GO" id="GO:0004099">
    <property type="term" value="F:chitin deacetylase activity"/>
    <property type="evidence" value="ECO:0007669"/>
    <property type="project" value="TreeGrafter"/>
</dbReference>
<reference evidence="4 5" key="1">
    <citation type="submission" date="2023-03" db="EMBL/GenBank/DDBJ databases">
        <title>Genome sequence of Lichtheimia ornata CBS 291.66.</title>
        <authorList>
            <person name="Mohabir J.T."/>
            <person name="Shea T.P."/>
            <person name="Kurbessoian T."/>
            <person name="Berby B."/>
            <person name="Fontaine J."/>
            <person name="Livny J."/>
            <person name="Gnirke A."/>
            <person name="Stajich J.E."/>
            <person name="Cuomo C.A."/>
        </authorList>
    </citation>
    <scope>NUCLEOTIDE SEQUENCE [LARGE SCALE GENOMIC DNA]</scope>
    <source>
        <strain evidence="4">CBS 291.66</strain>
    </source>
</reference>
<dbReference type="Pfam" id="PF01522">
    <property type="entry name" value="Polysacc_deac_1"/>
    <property type="match status" value="1"/>
</dbReference>
<name>A0AAD7XWE5_9FUNG</name>
<protein>
    <recommendedName>
        <fullName evidence="3">NodB homology domain-containing protein</fullName>
    </recommendedName>
</protein>
<keyword evidence="2" id="KW-0732">Signal</keyword>
<evidence type="ECO:0000256" key="1">
    <source>
        <dbReference type="SAM" id="MobiDB-lite"/>
    </source>
</evidence>
<dbReference type="SUPFAM" id="SSF88713">
    <property type="entry name" value="Glycoside hydrolase/deacetylase"/>
    <property type="match status" value="1"/>
</dbReference>
<dbReference type="GO" id="GO:0016020">
    <property type="term" value="C:membrane"/>
    <property type="evidence" value="ECO:0007669"/>
    <property type="project" value="TreeGrafter"/>
</dbReference>
<dbReference type="GO" id="GO:0009272">
    <property type="term" value="P:fungal-type cell wall biogenesis"/>
    <property type="evidence" value="ECO:0007669"/>
    <property type="project" value="UniProtKB-ARBA"/>
</dbReference>
<dbReference type="RefSeq" id="XP_058340194.1">
    <property type="nucleotide sequence ID" value="XM_058488968.1"/>
</dbReference>
<dbReference type="InterPro" id="IPR002509">
    <property type="entry name" value="NODB_dom"/>
</dbReference>
<dbReference type="GeneID" id="83216376"/>
<proteinExistence type="predicted"/>
<evidence type="ECO:0000313" key="5">
    <source>
        <dbReference type="Proteomes" id="UP001234581"/>
    </source>
</evidence>
<dbReference type="PANTHER" id="PTHR10587">
    <property type="entry name" value="GLYCOSYL TRANSFERASE-RELATED"/>
    <property type="match status" value="1"/>
</dbReference>
<evidence type="ECO:0000256" key="2">
    <source>
        <dbReference type="SAM" id="SignalP"/>
    </source>
</evidence>
<feature type="signal peptide" evidence="2">
    <location>
        <begin position="1"/>
        <end position="20"/>
    </location>
</feature>
<dbReference type="InterPro" id="IPR011330">
    <property type="entry name" value="Glyco_hydro/deAcase_b/a-brl"/>
</dbReference>
<feature type="domain" description="NodB homology" evidence="3">
    <location>
        <begin position="150"/>
        <end position="355"/>
    </location>
</feature>
<dbReference type="AlphaFoldDB" id="A0AAD7XWE5"/>
<comment type="caution">
    <text evidence="4">The sequence shown here is derived from an EMBL/GenBank/DDBJ whole genome shotgun (WGS) entry which is preliminary data.</text>
</comment>
<dbReference type="InterPro" id="IPR050248">
    <property type="entry name" value="Polysacc_deacetylase_ArnD"/>
</dbReference>
<organism evidence="4 5">
    <name type="scientific">Lichtheimia ornata</name>
    <dbReference type="NCBI Taxonomy" id="688661"/>
    <lineage>
        <taxon>Eukaryota</taxon>
        <taxon>Fungi</taxon>
        <taxon>Fungi incertae sedis</taxon>
        <taxon>Mucoromycota</taxon>
        <taxon>Mucoromycotina</taxon>
        <taxon>Mucoromycetes</taxon>
        <taxon>Mucorales</taxon>
        <taxon>Lichtheimiaceae</taxon>
        <taxon>Lichtheimia</taxon>
    </lineage>
</organism>
<gene>
    <name evidence="4" type="ORF">O0I10_008969</name>
</gene>
<evidence type="ECO:0000313" key="4">
    <source>
        <dbReference type="EMBL" id="KAJ8655281.1"/>
    </source>
</evidence>
<dbReference type="PANTHER" id="PTHR10587:SF98">
    <property type="entry name" value="CHITIN DEACETYLASE"/>
    <property type="match status" value="1"/>
</dbReference>